<dbReference type="SMART" id="SM00718">
    <property type="entry name" value="DM4_12"/>
    <property type="match status" value="1"/>
</dbReference>
<feature type="chain" id="PRO_5034217383" evidence="1">
    <location>
        <begin position="19"/>
        <end position="188"/>
    </location>
</feature>
<evidence type="ECO:0000256" key="1">
    <source>
        <dbReference type="SAM" id="SignalP"/>
    </source>
</evidence>
<dbReference type="PANTHER" id="PTHR21398">
    <property type="entry name" value="AGAP007094-PA"/>
    <property type="match status" value="1"/>
</dbReference>
<dbReference type="PANTHER" id="PTHR21398:SF11">
    <property type="entry name" value="HDC15381-RELATED"/>
    <property type="match status" value="1"/>
</dbReference>
<name>A0A8D9B1T4_9HEMI</name>
<reference evidence="2" key="1">
    <citation type="submission" date="2021-05" db="EMBL/GenBank/DDBJ databases">
        <authorList>
            <person name="Alioto T."/>
            <person name="Alioto T."/>
            <person name="Gomez Garrido J."/>
        </authorList>
    </citation>
    <scope>NUCLEOTIDE SEQUENCE</scope>
</reference>
<proteinExistence type="predicted"/>
<organism evidence="2">
    <name type="scientific">Cacopsylla melanoneura</name>
    <dbReference type="NCBI Taxonomy" id="428564"/>
    <lineage>
        <taxon>Eukaryota</taxon>
        <taxon>Metazoa</taxon>
        <taxon>Ecdysozoa</taxon>
        <taxon>Arthropoda</taxon>
        <taxon>Hexapoda</taxon>
        <taxon>Insecta</taxon>
        <taxon>Pterygota</taxon>
        <taxon>Neoptera</taxon>
        <taxon>Paraneoptera</taxon>
        <taxon>Hemiptera</taxon>
        <taxon>Sternorrhyncha</taxon>
        <taxon>Psylloidea</taxon>
        <taxon>Psyllidae</taxon>
        <taxon>Psyllinae</taxon>
        <taxon>Cacopsylla</taxon>
    </lineage>
</organism>
<keyword evidence="1" id="KW-0732">Signal</keyword>
<dbReference type="EMBL" id="HBUF01598585">
    <property type="protein sequence ID" value="CAG6775486.1"/>
    <property type="molecule type" value="Transcribed_RNA"/>
</dbReference>
<dbReference type="Pfam" id="PF07841">
    <property type="entry name" value="DM4_12"/>
    <property type="match status" value="1"/>
</dbReference>
<protein>
    <submittedName>
        <fullName evidence="2">Uncharacterized protein</fullName>
    </submittedName>
</protein>
<feature type="signal peptide" evidence="1">
    <location>
        <begin position="1"/>
        <end position="18"/>
    </location>
</feature>
<sequence>MTMIGLVVLFSIVSNIQGVSYHDTSSIQDVPVETDTSLARYLVYNPNGGVFKLILGWAIPVEVPMSVVWGHNFQFQYKPVDNATQLAYPVFPKPKLSRQTVYQLMEQMLNVYGLDGQNCVLKTLCESSRTDISHDSIFGHLLSTILTPSPTVNSSYYEAWLRGQSEHDCEDSYAPCEMSLLDLISVFV</sequence>
<dbReference type="AlphaFoldDB" id="A0A8D9B1T4"/>
<accession>A0A8D9B1T4</accession>
<evidence type="ECO:0000313" key="2">
    <source>
        <dbReference type="EMBL" id="CAG6775486.1"/>
    </source>
</evidence>
<dbReference type="InterPro" id="IPR006631">
    <property type="entry name" value="DM4_12"/>
</dbReference>